<reference evidence="2 3" key="1">
    <citation type="submission" date="2017-09" db="EMBL/GenBank/DDBJ databases">
        <title>Depth-based differentiation of microbial function through sediment-hosted aquifers and enrichment of novel symbionts in the deep terrestrial subsurface.</title>
        <authorList>
            <person name="Probst A.J."/>
            <person name="Ladd B."/>
            <person name="Jarett J.K."/>
            <person name="Geller-Mcgrath D.E."/>
            <person name="Sieber C.M."/>
            <person name="Emerson J.B."/>
            <person name="Anantharaman K."/>
            <person name="Thomas B.C."/>
            <person name="Malmstrom R."/>
            <person name="Stieglmeier M."/>
            <person name="Klingl A."/>
            <person name="Woyke T."/>
            <person name="Ryan C.M."/>
            <person name="Banfield J.F."/>
        </authorList>
    </citation>
    <scope>NUCLEOTIDE SEQUENCE [LARGE SCALE GENOMIC DNA]</scope>
    <source>
        <strain evidence="2">CG22_combo_CG10-13_8_21_14_all_39_10</strain>
    </source>
</reference>
<evidence type="ECO:0000259" key="1">
    <source>
        <dbReference type="Pfam" id="PF18904"/>
    </source>
</evidence>
<protein>
    <recommendedName>
        <fullName evidence="1">DUF5660 domain-containing protein</fullName>
    </recommendedName>
</protein>
<dbReference type="InterPro" id="IPR043719">
    <property type="entry name" value="DUF5660"/>
</dbReference>
<dbReference type="Pfam" id="PF18904">
    <property type="entry name" value="DUF5660"/>
    <property type="match status" value="1"/>
</dbReference>
<name>A0A2H0BJ45_9BACT</name>
<feature type="domain" description="DUF5660" evidence="1">
    <location>
        <begin position="106"/>
        <end position="211"/>
    </location>
</feature>
<comment type="caution">
    <text evidence="2">The sequence shown here is derived from an EMBL/GenBank/DDBJ whole genome shotgun (WGS) entry which is preliminary data.</text>
</comment>
<dbReference type="AlphaFoldDB" id="A0A2H0BJ45"/>
<evidence type="ECO:0000313" key="2">
    <source>
        <dbReference type="EMBL" id="PIP57695.1"/>
    </source>
</evidence>
<accession>A0A2H0BJ45</accession>
<organism evidence="2 3">
    <name type="scientific">Candidatus Woesebacteria bacterium CG22_combo_CG10-13_8_21_14_all_39_10</name>
    <dbReference type="NCBI Taxonomy" id="1975059"/>
    <lineage>
        <taxon>Bacteria</taxon>
        <taxon>Candidatus Woeseibacteriota</taxon>
    </lineage>
</organism>
<evidence type="ECO:0000313" key="3">
    <source>
        <dbReference type="Proteomes" id="UP000229847"/>
    </source>
</evidence>
<dbReference type="EMBL" id="PCSW01000052">
    <property type="protein sequence ID" value="PIP57695.1"/>
    <property type="molecule type" value="Genomic_DNA"/>
</dbReference>
<sequence length="211" mass="23689">MDKAQKTKVQTAARRTNVLESLKDIGSGVTSSLNTDLLGGISKDLLEQILNRKGPGKKTSGDIRVGESLEFSDLLSGKHEENLKLRNQIAFERRLITEEKEVSEKKTNELKVQLQALMQEVSYLAKTTQSLGEEVEVATMQAPSQPGIYHIIFFEKIIDFIRNFRKNIDSASVWLGASNKRAEKKNYWAMYKKRGASFLLSGESYSQRSAG</sequence>
<dbReference type="Proteomes" id="UP000229847">
    <property type="component" value="Unassembled WGS sequence"/>
</dbReference>
<proteinExistence type="predicted"/>
<gene>
    <name evidence="2" type="ORF">COX03_01705</name>
</gene>